<dbReference type="GO" id="GO:0003729">
    <property type="term" value="F:mRNA binding"/>
    <property type="evidence" value="ECO:0007669"/>
    <property type="project" value="TreeGrafter"/>
</dbReference>
<dbReference type="Proteomes" id="UP000593564">
    <property type="component" value="Unassembled WGS sequence"/>
</dbReference>
<reference evidence="1 2" key="2">
    <citation type="submission" date="2020-07" db="EMBL/GenBank/DDBJ databases">
        <title>Genome assembly of wild tea tree DASZ reveals pedigree and selection history of tea varieties.</title>
        <authorList>
            <person name="Zhang W."/>
        </authorList>
    </citation>
    <scope>NUCLEOTIDE SEQUENCE [LARGE SCALE GENOMIC DNA]</scope>
    <source>
        <strain evidence="2">cv. G240</strain>
        <tissue evidence="1">Leaf</tissue>
    </source>
</reference>
<dbReference type="GO" id="GO:0032044">
    <property type="term" value="C:DSIF complex"/>
    <property type="evidence" value="ECO:0007669"/>
    <property type="project" value="TreeGrafter"/>
</dbReference>
<dbReference type="InterPro" id="IPR039659">
    <property type="entry name" value="SPT5"/>
</dbReference>
<accession>A0A7J7H587</accession>
<reference evidence="2" key="1">
    <citation type="journal article" date="2020" name="Nat. Commun.">
        <title>Genome assembly of wild tea tree DASZ reveals pedigree and selection history of tea varieties.</title>
        <authorList>
            <person name="Zhang W."/>
            <person name="Zhang Y."/>
            <person name="Qiu H."/>
            <person name="Guo Y."/>
            <person name="Wan H."/>
            <person name="Zhang X."/>
            <person name="Scossa F."/>
            <person name="Alseekh S."/>
            <person name="Zhang Q."/>
            <person name="Wang P."/>
            <person name="Xu L."/>
            <person name="Schmidt M.H."/>
            <person name="Jia X."/>
            <person name="Li D."/>
            <person name="Zhu A."/>
            <person name="Guo F."/>
            <person name="Chen W."/>
            <person name="Ni D."/>
            <person name="Usadel B."/>
            <person name="Fernie A.R."/>
            <person name="Wen W."/>
        </authorList>
    </citation>
    <scope>NUCLEOTIDE SEQUENCE [LARGE SCALE GENOMIC DNA]</scope>
    <source>
        <strain evidence="2">cv. G240</strain>
    </source>
</reference>
<dbReference type="AlphaFoldDB" id="A0A7J7H587"/>
<dbReference type="EMBL" id="JACBKZ010000006">
    <property type="protein sequence ID" value="KAF5947401.1"/>
    <property type="molecule type" value="Genomic_DNA"/>
</dbReference>
<sequence>MKTVEIDVPFCAADFLDDEFKTEDKVKNEPGKAHHLPFFLKEENLSEEELQKILEERYKPGSSFVTYAEDKCKTLNEGNAVRPLSSDPTIWKVKCMKYVDKHSLGTELQIISAFTLEHVRAYRRKYLTDVEVEVETAAILLDAHLGGGIASKKIAIPPPRLISSTELE</sequence>
<dbReference type="GO" id="GO:0006357">
    <property type="term" value="P:regulation of transcription by RNA polymerase II"/>
    <property type="evidence" value="ECO:0007669"/>
    <property type="project" value="InterPro"/>
</dbReference>
<proteinExistence type="predicted"/>
<evidence type="ECO:0000313" key="1">
    <source>
        <dbReference type="EMBL" id="KAF5947401.1"/>
    </source>
</evidence>
<organism evidence="1 2">
    <name type="scientific">Camellia sinensis</name>
    <name type="common">Tea plant</name>
    <name type="synonym">Thea sinensis</name>
    <dbReference type="NCBI Taxonomy" id="4442"/>
    <lineage>
        <taxon>Eukaryota</taxon>
        <taxon>Viridiplantae</taxon>
        <taxon>Streptophyta</taxon>
        <taxon>Embryophyta</taxon>
        <taxon>Tracheophyta</taxon>
        <taxon>Spermatophyta</taxon>
        <taxon>Magnoliopsida</taxon>
        <taxon>eudicotyledons</taxon>
        <taxon>Gunneridae</taxon>
        <taxon>Pentapetalae</taxon>
        <taxon>asterids</taxon>
        <taxon>Ericales</taxon>
        <taxon>Theaceae</taxon>
        <taxon>Camellia</taxon>
    </lineage>
</organism>
<dbReference type="GO" id="GO:0006368">
    <property type="term" value="P:transcription elongation by RNA polymerase II"/>
    <property type="evidence" value="ECO:0007669"/>
    <property type="project" value="TreeGrafter"/>
</dbReference>
<comment type="caution">
    <text evidence="1">The sequence shown here is derived from an EMBL/GenBank/DDBJ whole genome shotgun (WGS) entry which is preliminary data.</text>
</comment>
<gene>
    <name evidence="1" type="ORF">HYC85_013358</name>
</gene>
<dbReference type="PANTHER" id="PTHR11125">
    <property type="entry name" value="SUPPRESSOR OF TY 5"/>
    <property type="match status" value="1"/>
</dbReference>
<protein>
    <submittedName>
        <fullName evidence="1">Uncharacterized protein</fullName>
    </submittedName>
</protein>
<evidence type="ECO:0000313" key="2">
    <source>
        <dbReference type="Proteomes" id="UP000593564"/>
    </source>
</evidence>
<dbReference type="PANTHER" id="PTHR11125:SF8">
    <property type="entry name" value="PROTEIN RNA-DIRECTED DNA METHYLATION 3"/>
    <property type="match status" value="1"/>
</dbReference>
<keyword evidence="2" id="KW-1185">Reference proteome</keyword>
<dbReference type="GO" id="GO:0032784">
    <property type="term" value="P:regulation of DNA-templated transcription elongation"/>
    <property type="evidence" value="ECO:0007669"/>
    <property type="project" value="InterPro"/>
</dbReference>
<name>A0A7J7H587_CAMSI</name>